<dbReference type="InterPro" id="IPR028343">
    <property type="entry name" value="FBPtase"/>
</dbReference>
<dbReference type="AlphaFoldDB" id="A0A6V7PUW2"/>
<dbReference type="InterPro" id="IPR002885">
    <property type="entry name" value="PPR_rpt"/>
</dbReference>
<dbReference type="InterPro" id="IPR000146">
    <property type="entry name" value="FBPase_class-1"/>
</dbReference>
<proteinExistence type="predicted"/>
<dbReference type="Pfam" id="PF18913">
    <property type="entry name" value="FBPase_C"/>
    <property type="match status" value="1"/>
</dbReference>
<dbReference type="Gene3D" id="1.25.40.10">
    <property type="entry name" value="Tetratricopeptide repeat domain"/>
    <property type="match status" value="1"/>
</dbReference>
<evidence type="ECO:0000259" key="5">
    <source>
        <dbReference type="Pfam" id="PF18913"/>
    </source>
</evidence>
<dbReference type="Pfam" id="PF01535">
    <property type="entry name" value="PPR"/>
    <property type="match status" value="2"/>
</dbReference>
<dbReference type="EMBL" id="LR862152">
    <property type="protein sequence ID" value="CAD1834523.1"/>
    <property type="molecule type" value="Genomic_DNA"/>
</dbReference>
<evidence type="ECO:0000256" key="3">
    <source>
        <dbReference type="ARBA" id="ARBA00032973"/>
    </source>
</evidence>
<evidence type="ECO:0000256" key="2">
    <source>
        <dbReference type="ARBA" id="ARBA00022946"/>
    </source>
</evidence>
<dbReference type="Gene3D" id="3.30.540.10">
    <property type="entry name" value="Fructose-1,6-Bisphosphatase, subunit A, domain 1"/>
    <property type="match status" value="1"/>
</dbReference>
<dbReference type="PIRSF" id="PIRSF500210">
    <property type="entry name" value="FBPtase"/>
    <property type="match status" value="1"/>
</dbReference>
<accession>A0A6V7PUW2</accession>
<dbReference type="GO" id="GO:0005829">
    <property type="term" value="C:cytosol"/>
    <property type="evidence" value="ECO:0007669"/>
    <property type="project" value="TreeGrafter"/>
</dbReference>
<evidence type="ECO:0000256" key="1">
    <source>
        <dbReference type="ARBA" id="ARBA00022737"/>
    </source>
</evidence>
<dbReference type="InterPro" id="IPR044015">
    <property type="entry name" value="FBPase_C_dom"/>
</dbReference>
<dbReference type="GO" id="GO:0030388">
    <property type="term" value="P:fructose 1,6-bisphosphate metabolic process"/>
    <property type="evidence" value="ECO:0007669"/>
    <property type="project" value="TreeGrafter"/>
</dbReference>
<dbReference type="PIRSF" id="PIRSF000904">
    <property type="entry name" value="FBPtase_SBPase"/>
    <property type="match status" value="1"/>
</dbReference>
<sequence length="503" mass="54917">MRFRNFPSLAKRSSSHHLHLPLPSPQTVTLTLTLTPHPLPGSLPLTFGRRLHAVLTVSGALPDPFLAAKLAAFYSSSGDLSSAAALLRRNPNPTALLFNALIRGHALLGSPLEALSLLRCMLACASPRPLHLPLRPQVLGRSPVAPLGCSIHSQCLRSGLQMDLYVGSSLINLYVKCGEIRDARRMFDEMHTRHGRRLGLACGGGRKTLMEYVGGGGGGDRVGDDLAVLLAHVQCACKRIAALVASPFNAELGRGAMASAAAPAAAARDDPKPLDVVSNEIILSSLRNSGKVAVMASEEDDLPVWIADDGPFVVVTDLWMVREISMPLFPLEPYSGYITGFFGSGTHAFTLDQLTGEFVLTHPGIQIPRRGQIYSVNDARYFDWPDGLRQYIDTVRQGKGQFPKKYSARYICSLVADFHRTLMYGGLVMNPRDHLRLVYEANPLSFLVEQAGGRGSDGKTRVLSIQPVELHQRLPLFMGSLEDMHELESYRNIQQKINPGYEV</sequence>
<dbReference type="GO" id="GO:0042132">
    <property type="term" value="F:fructose 1,6-bisphosphate 1-phosphatase activity"/>
    <property type="evidence" value="ECO:0007669"/>
    <property type="project" value="InterPro"/>
</dbReference>
<dbReference type="PANTHER" id="PTHR11556:SF12">
    <property type="entry name" value="FRUCTOSE-BISPHOSPHATASE"/>
    <property type="match status" value="1"/>
</dbReference>
<dbReference type="FunFam" id="3.40.190.80:FF:000009">
    <property type="entry name" value="Fructose-1,6-bisphosphatase, chloroplastic"/>
    <property type="match status" value="1"/>
</dbReference>
<dbReference type="GO" id="GO:0005986">
    <property type="term" value="P:sucrose biosynthetic process"/>
    <property type="evidence" value="ECO:0007669"/>
    <property type="project" value="TreeGrafter"/>
</dbReference>
<reference evidence="6" key="1">
    <citation type="submission" date="2020-07" db="EMBL/GenBank/DDBJ databases">
        <authorList>
            <person name="Lin J."/>
        </authorList>
    </citation>
    <scope>NUCLEOTIDE SEQUENCE</scope>
</reference>
<dbReference type="CDD" id="cd00354">
    <property type="entry name" value="FBPase"/>
    <property type="match status" value="1"/>
</dbReference>
<organism evidence="6">
    <name type="scientific">Ananas comosus var. bracteatus</name>
    <name type="common">red pineapple</name>
    <dbReference type="NCBI Taxonomy" id="296719"/>
    <lineage>
        <taxon>Eukaryota</taxon>
        <taxon>Viridiplantae</taxon>
        <taxon>Streptophyta</taxon>
        <taxon>Embryophyta</taxon>
        <taxon>Tracheophyta</taxon>
        <taxon>Spermatophyta</taxon>
        <taxon>Magnoliopsida</taxon>
        <taxon>Liliopsida</taxon>
        <taxon>Poales</taxon>
        <taxon>Bromeliaceae</taxon>
        <taxon>Bromelioideae</taxon>
        <taxon>Ananas</taxon>
    </lineage>
</organism>
<dbReference type="PANTHER" id="PTHR11556">
    <property type="entry name" value="FRUCTOSE-1,6-BISPHOSPHATASE-RELATED"/>
    <property type="match status" value="1"/>
</dbReference>
<keyword evidence="1" id="KW-0677">Repeat</keyword>
<name>A0A6V7PUW2_ANACO</name>
<dbReference type="GO" id="GO:0006094">
    <property type="term" value="P:gluconeogenesis"/>
    <property type="evidence" value="ECO:0007669"/>
    <property type="project" value="TreeGrafter"/>
</dbReference>
<feature type="domain" description="Fructose-1-6-bisphosphatase class 1 C-terminal" evidence="5">
    <location>
        <begin position="367"/>
        <end position="490"/>
    </location>
</feature>
<protein>
    <recommendedName>
        <fullName evidence="3">D-fructose-1,6-bisphosphate 1-phosphohydrolase</fullName>
    </recommendedName>
</protein>
<dbReference type="PROSITE" id="PS51375">
    <property type="entry name" value="PPR"/>
    <property type="match status" value="1"/>
</dbReference>
<keyword evidence="2" id="KW-0809">Transit peptide</keyword>
<dbReference type="GO" id="GO:0006002">
    <property type="term" value="P:fructose 6-phosphate metabolic process"/>
    <property type="evidence" value="ECO:0007669"/>
    <property type="project" value="TreeGrafter"/>
</dbReference>
<dbReference type="SUPFAM" id="SSF56655">
    <property type="entry name" value="Carbohydrate phosphatase"/>
    <property type="match status" value="1"/>
</dbReference>
<dbReference type="GO" id="GO:0006000">
    <property type="term" value="P:fructose metabolic process"/>
    <property type="evidence" value="ECO:0007669"/>
    <property type="project" value="TreeGrafter"/>
</dbReference>
<feature type="repeat" description="PPR" evidence="4">
    <location>
        <begin position="163"/>
        <end position="193"/>
    </location>
</feature>
<dbReference type="NCBIfam" id="TIGR00756">
    <property type="entry name" value="PPR"/>
    <property type="match status" value="1"/>
</dbReference>
<evidence type="ECO:0000256" key="4">
    <source>
        <dbReference type="PROSITE-ProRule" id="PRU00708"/>
    </source>
</evidence>
<dbReference type="InterPro" id="IPR011990">
    <property type="entry name" value="TPR-like_helical_dom_sf"/>
</dbReference>
<evidence type="ECO:0000313" key="6">
    <source>
        <dbReference type="EMBL" id="CAD1834523.1"/>
    </source>
</evidence>
<gene>
    <name evidence="6" type="ORF">CB5_LOCUS17734</name>
</gene>
<dbReference type="Gene3D" id="3.40.190.80">
    <property type="match status" value="1"/>
</dbReference>